<evidence type="ECO:0000256" key="3">
    <source>
        <dbReference type="SAM" id="MobiDB-lite"/>
    </source>
</evidence>
<dbReference type="Proteomes" id="UP001301350">
    <property type="component" value="Unassembled WGS sequence"/>
</dbReference>
<feature type="region of interest" description="Disordered" evidence="3">
    <location>
        <begin position="49"/>
        <end position="151"/>
    </location>
</feature>
<dbReference type="AlphaFoldDB" id="A0AAV9IPP4"/>
<reference evidence="4 5" key="1">
    <citation type="submission" date="2022-07" db="EMBL/GenBank/DDBJ databases">
        <title>Genome-wide signatures of adaptation to extreme environments.</title>
        <authorList>
            <person name="Cho C.H."/>
            <person name="Yoon H.S."/>
        </authorList>
    </citation>
    <scope>NUCLEOTIDE SEQUENCE [LARGE SCALE GENOMIC DNA]</scope>
    <source>
        <strain evidence="4 5">DBV 063 E5</strain>
    </source>
</reference>
<feature type="compositionally biased region" description="Basic and acidic residues" evidence="3">
    <location>
        <begin position="132"/>
        <end position="143"/>
    </location>
</feature>
<dbReference type="Gene3D" id="1.10.287.670">
    <property type="entry name" value="Phycobilisome degradation protein NblA"/>
    <property type="match status" value="1"/>
</dbReference>
<proteinExistence type="inferred from homology"/>
<dbReference type="EMBL" id="JANCYW010000001">
    <property type="protein sequence ID" value="KAK4534284.1"/>
    <property type="molecule type" value="Genomic_DNA"/>
</dbReference>
<comment type="caution">
    <text evidence="4">The sequence shown here is derived from an EMBL/GenBank/DDBJ whole genome shotgun (WGS) entry which is preliminary data.</text>
</comment>
<evidence type="ECO:0000313" key="4">
    <source>
        <dbReference type="EMBL" id="KAK4534284.1"/>
    </source>
</evidence>
<feature type="region of interest" description="Disordered" evidence="3">
    <location>
        <begin position="198"/>
        <end position="223"/>
    </location>
</feature>
<sequence>MRWRAASSPSTPVGAVVRGTGCNVRRGSAGGRHSLSMASGFVGNVAGQHRFGRIHPHPGDAAASSGESVTRRPRGRRQASARGQRLPAPVPRDRWSRTAAPPRVWACADQGKGTSPSPGWDRNNRGNSGGRRQGEELPKEDRAPSPSEESPYELTLAQQLMLQQYINEIEKMSAEQCQELAVEIMTQMTVKENLIKEMLGKDEIPSPPPMPPPGEEPDDNDDR</sequence>
<dbReference type="SUPFAM" id="SSF109859">
    <property type="entry name" value="NblA-like"/>
    <property type="match status" value="1"/>
</dbReference>
<evidence type="ECO:0000256" key="1">
    <source>
        <dbReference type="ARBA" id="ARBA00008091"/>
    </source>
</evidence>
<dbReference type="Pfam" id="PF04485">
    <property type="entry name" value="NblA"/>
    <property type="match status" value="1"/>
</dbReference>
<protein>
    <recommendedName>
        <fullName evidence="2">Uncharacterized protein ycf18</fullName>
    </recommendedName>
</protein>
<dbReference type="InterPro" id="IPR036904">
    <property type="entry name" value="NblA_sf"/>
</dbReference>
<comment type="similarity">
    <text evidence="1">Belongs to the ycf18/nblA family.</text>
</comment>
<accession>A0AAV9IPP4</accession>
<keyword evidence="5" id="KW-1185">Reference proteome</keyword>
<gene>
    <name evidence="4" type="ORF">CDCA_CDCA01G0309</name>
</gene>
<evidence type="ECO:0000313" key="5">
    <source>
        <dbReference type="Proteomes" id="UP001301350"/>
    </source>
</evidence>
<name>A0AAV9IPP4_CYACA</name>
<organism evidence="4 5">
    <name type="scientific">Cyanidium caldarium</name>
    <name type="common">Red alga</name>
    <dbReference type="NCBI Taxonomy" id="2771"/>
    <lineage>
        <taxon>Eukaryota</taxon>
        <taxon>Rhodophyta</taxon>
        <taxon>Bangiophyceae</taxon>
        <taxon>Cyanidiales</taxon>
        <taxon>Cyanidiaceae</taxon>
        <taxon>Cyanidium</taxon>
    </lineage>
</organism>
<evidence type="ECO:0000256" key="2">
    <source>
        <dbReference type="ARBA" id="ARBA00021553"/>
    </source>
</evidence>
<dbReference type="InterPro" id="IPR007574">
    <property type="entry name" value="NblA"/>
</dbReference>
<feature type="compositionally biased region" description="Pro residues" evidence="3">
    <location>
        <begin position="205"/>
        <end position="214"/>
    </location>
</feature>